<dbReference type="InterPro" id="IPR041711">
    <property type="entry name" value="Met-tRNA-FMT_N"/>
</dbReference>
<feature type="binding site" evidence="8">
    <location>
        <begin position="115"/>
        <end position="118"/>
    </location>
    <ligand>
        <name>(6S)-5,6,7,8-tetrahydrofolate</name>
        <dbReference type="ChEBI" id="CHEBI:57453"/>
    </ligand>
</feature>
<comment type="catalytic activity">
    <reaction evidence="7 8">
        <text>L-methionyl-tRNA(fMet) + (6R)-10-formyltetrahydrofolate = N-formyl-L-methionyl-tRNA(fMet) + (6S)-5,6,7,8-tetrahydrofolate + H(+)</text>
        <dbReference type="Rhea" id="RHEA:24380"/>
        <dbReference type="Rhea" id="RHEA-COMP:9952"/>
        <dbReference type="Rhea" id="RHEA-COMP:9953"/>
        <dbReference type="ChEBI" id="CHEBI:15378"/>
        <dbReference type="ChEBI" id="CHEBI:57453"/>
        <dbReference type="ChEBI" id="CHEBI:78530"/>
        <dbReference type="ChEBI" id="CHEBI:78844"/>
        <dbReference type="ChEBI" id="CHEBI:195366"/>
        <dbReference type="EC" id="2.1.2.9"/>
    </reaction>
</comment>
<dbReference type="SUPFAM" id="SSF50486">
    <property type="entry name" value="FMT C-terminal domain-like"/>
    <property type="match status" value="1"/>
</dbReference>
<comment type="function">
    <text evidence="1 8">Attaches a formyl group to the free amino group of methionyl-tRNA(fMet). The formyl group appears to play a dual role in the initiator identity of N-formylmethionyl-tRNA by promoting its recognition by IF2 and preventing the misappropriation of this tRNA by the elongation apparatus.</text>
</comment>
<name>A0A1I7NMN6_9BACT</name>
<keyword evidence="12" id="KW-1185">Reference proteome</keyword>
<evidence type="ECO:0000259" key="9">
    <source>
        <dbReference type="Pfam" id="PF00551"/>
    </source>
</evidence>
<keyword evidence="5 8" id="KW-0808">Transferase</keyword>
<dbReference type="InterPro" id="IPR005793">
    <property type="entry name" value="Formyl_trans_C"/>
</dbReference>
<evidence type="ECO:0000256" key="4">
    <source>
        <dbReference type="ARBA" id="ARBA00016014"/>
    </source>
</evidence>
<accession>A0A1I7NMN6</accession>
<evidence type="ECO:0000313" key="12">
    <source>
        <dbReference type="Proteomes" id="UP000199537"/>
    </source>
</evidence>
<dbReference type="InterPro" id="IPR011034">
    <property type="entry name" value="Formyl_transferase-like_C_sf"/>
</dbReference>
<reference evidence="12" key="1">
    <citation type="submission" date="2016-10" db="EMBL/GenBank/DDBJ databases">
        <authorList>
            <person name="Varghese N."/>
            <person name="Submissions S."/>
        </authorList>
    </citation>
    <scope>NUCLEOTIDE SEQUENCE [LARGE SCALE GENOMIC DNA]</scope>
    <source>
        <strain evidence="12">DSM 14807</strain>
    </source>
</reference>
<dbReference type="Gene3D" id="3.10.25.10">
    <property type="entry name" value="Formyl transferase, C-terminal domain"/>
    <property type="match status" value="1"/>
</dbReference>
<dbReference type="STRING" id="1393122.SAMN05660895_2346"/>
<evidence type="ECO:0000256" key="6">
    <source>
        <dbReference type="ARBA" id="ARBA00022917"/>
    </source>
</evidence>
<dbReference type="InterPro" id="IPR005794">
    <property type="entry name" value="Fmt"/>
</dbReference>
<dbReference type="Proteomes" id="UP000199537">
    <property type="component" value="Unassembled WGS sequence"/>
</dbReference>
<evidence type="ECO:0000313" key="11">
    <source>
        <dbReference type="EMBL" id="SFV35889.1"/>
    </source>
</evidence>
<evidence type="ECO:0000256" key="5">
    <source>
        <dbReference type="ARBA" id="ARBA00022679"/>
    </source>
</evidence>
<dbReference type="PANTHER" id="PTHR11138:SF5">
    <property type="entry name" value="METHIONYL-TRNA FORMYLTRANSFERASE, MITOCHONDRIAL"/>
    <property type="match status" value="1"/>
</dbReference>
<dbReference type="GO" id="GO:0005829">
    <property type="term" value="C:cytosol"/>
    <property type="evidence" value="ECO:0007669"/>
    <property type="project" value="TreeGrafter"/>
</dbReference>
<dbReference type="EMBL" id="FPCJ01000001">
    <property type="protein sequence ID" value="SFV35889.1"/>
    <property type="molecule type" value="Genomic_DNA"/>
</dbReference>
<dbReference type="GO" id="GO:0004479">
    <property type="term" value="F:methionyl-tRNA formyltransferase activity"/>
    <property type="evidence" value="ECO:0007669"/>
    <property type="project" value="UniProtKB-UniRule"/>
</dbReference>
<dbReference type="Gene3D" id="3.40.50.170">
    <property type="entry name" value="Formyl transferase, N-terminal domain"/>
    <property type="match status" value="1"/>
</dbReference>
<dbReference type="HAMAP" id="MF_00182">
    <property type="entry name" value="Formyl_trans"/>
    <property type="match status" value="1"/>
</dbReference>
<evidence type="ECO:0000256" key="8">
    <source>
        <dbReference type="HAMAP-Rule" id="MF_00182"/>
    </source>
</evidence>
<dbReference type="EC" id="2.1.2.9" evidence="3 8"/>
<evidence type="ECO:0000256" key="2">
    <source>
        <dbReference type="ARBA" id="ARBA00010699"/>
    </source>
</evidence>
<dbReference type="SUPFAM" id="SSF53328">
    <property type="entry name" value="Formyltransferase"/>
    <property type="match status" value="1"/>
</dbReference>
<dbReference type="NCBIfam" id="TIGR00460">
    <property type="entry name" value="fmt"/>
    <property type="match status" value="1"/>
</dbReference>
<dbReference type="CDD" id="cd08646">
    <property type="entry name" value="FMT_core_Met-tRNA-FMT_N"/>
    <property type="match status" value="1"/>
</dbReference>
<comment type="similarity">
    <text evidence="2 8">Belongs to the Fmt family.</text>
</comment>
<protein>
    <recommendedName>
        <fullName evidence="4 8">Methionyl-tRNA formyltransferase</fullName>
        <ecNumber evidence="3 8">2.1.2.9</ecNumber>
    </recommendedName>
</protein>
<organism evidence="11 12">
    <name type="scientific">Thermoflavifilum thermophilum</name>
    <dbReference type="NCBI Taxonomy" id="1393122"/>
    <lineage>
        <taxon>Bacteria</taxon>
        <taxon>Pseudomonadati</taxon>
        <taxon>Bacteroidota</taxon>
        <taxon>Chitinophagia</taxon>
        <taxon>Chitinophagales</taxon>
        <taxon>Chitinophagaceae</taxon>
        <taxon>Thermoflavifilum</taxon>
    </lineage>
</organism>
<dbReference type="Pfam" id="PF02911">
    <property type="entry name" value="Formyl_trans_C"/>
    <property type="match status" value="1"/>
</dbReference>
<sequence length="315" mass="34913">MDMSNKKLRIVFLGTAAFGVPALEALIRSSHEVIGVVTAPDKPAGRGLHLSKSPVKQVAEQYHIPIWQPVRLKDPAFLADMQALRPDLQVVVAFRMMPEVLWKLPPMGTINVHASLLPDYRGAAPIQWAIINGETETGISIFQLSHEIDTGDILSQTRVPILPGETAGALHDRLKIIGAELLVKTIDDMVNHRLQPIPQHQLIKPGMVLHPAPKIHKEDAHIHWDRGAKEIVQLILGMNPSPVAWTLLDGKMLRIFRAHVCLPLSKPEVPPGTLDTDGKTYLHFAAADGWVAVEELQLEGRKRLPVREFLKGFRG</sequence>
<dbReference type="Pfam" id="PF00551">
    <property type="entry name" value="Formyl_trans_N"/>
    <property type="match status" value="1"/>
</dbReference>
<evidence type="ECO:0000256" key="7">
    <source>
        <dbReference type="ARBA" id="ARBA00048558"/>
    </source>
</evidence>
<dbReference type="InterPro" id="IPR002376">
    <property type="entry name" value="Formyl_transf_N"/>
</dbReference>
<dbReference type="InterPro" id="IPR037022">
    <property type="entry name" value="Formyl_trans_C_sf"/>
</dbReference>
<dbReference type="AlphaFoldDB" id="A0A1I7NMN6"/>
<dbReference type="PANTHER" id="PTHR11138">
    <property type="entry name" value="METHIONYL-TRNA FORMYLTRANSFERASE"/>
    <property type="match status" value="1"/>
</dbReference>
<evidence type="ECO:0000259" key="10">
    <source>
        <dbReference type="Pfam" id="PF02911"/>
    </source>
</evidence>
<dbReference type="InterPro" id="IPR044135">
    <property type="entry name" value="Met-tRNA-FMT_C"/>
</dbReference>
<feature type="domain" description="Formyl transferase C-terminal" evidence="10">
    <location>
        <begin position="214"/>
        <end position="314"/>
    </location>
</feature>
<proteinExistence type="inferred from homology"/>
<dbReference type="InterPro" id="IPR036477">
    <property type="entry name" value="Formyl_transf_N_sf"/>
</dbReference>
<keyword evidence="6 8" id="KW-0648">Protein biosynthesis</keyword>
<feature type="domain" description="Formyl transferase N-terminal" evidence="9">
    <location>
        <begin position="9"/>
        <end position="186"/>
    </location>
</feature>
<gene>
    <name evidence="8" type="primary">fmt</name>
    <name evidence="11" type="ORF">SAMN05660895_2346</name>
</gene>
<dbReference type="CDD" id="cd08704">
    <property type="entry name" value="Met_tRNA_FMT_C"/>
    <property type="match status" value="1"/>
</dbReference>
<evidence type="ECO:0000256" key="1">
    <source>
        <dbReference type="ARBA" id="ARBA00002606"/>
    </source>
</evidence>
<evidence type="ECO:0000256" key="3">
    <source>
        <dbReference type="ARBA" id="ARBA00012261"/>
    </source>
</evidence>